<feature type="region of interest" description="Disordered" evidence="9">
    <location>
        <begin position="239"/>
        <end position="264"/>
    </location>
</feature>
<evidence type="ECO:0000259" key="10">
    <source>
        <dbReference type="Pfam" id="PF07714"/>
    </source>
</evidence>
<keyword evidence="5" id="KW-0547">Nucleotide-binding</keyword>
<keyword evidence="6" id="KW-0067">ATP-binding</keyword>
<evidence type="ECO:0000256" key="6">
    <source>
        <dbReference type="ARBA" id="ARBA00022840"/>
    </source>
</evidence>
<gene>
    <name evidence="11" type="ORF">BTMF_LOCUS10443</name>
</gene>
<keyword evidence="2" id="KW-0812">Transmembrane</keyword>
<keyword evidence="3" id="KW-0732">Signal</keyword>
<evidence type="ECO:0000313" key="13">
    <source>
        <dbReference type="WBParaSite" id="BTMF_0001242801-mRNA-1"/>
    </source>
</evidence>
<dbReference type="GO" id="GO:0004714">
    <property type="term" value="F:transmembrane receptor protein tyrosine kinase activity"/>
    <property type="evidence" value="ECO:0007669"/>
    <property type="project" value="TreeGrafter"/>
</dbReference>
<protein>
    <submittedName>
        <fullName evidence="13">Pkinase_Tyr domain-containing protein</fullName>
    </submittedName>
</protein>
<dbReference type="STRING" id="42155.A0A0R3QXF6"/>
<dbReference type="AlphaFoldDB" id="A0A0R3QXF6"/>
<dbReference type="Pfam" id="PF07714">
    <property type="entry name" value="PK_Tyr_Ser-Thr"/>
    <property type="match status" value="1"/>
</dbReference>
<feature type="region of interest" description="Disordered" evidence="9">
    <location>
        <begin position="68"/>
        <end position="90"/>
    </location>
</feature>
<dbReference type="PANTHER" id="PTHR24416:SF525">
    <property type="entry name" value="INSULIN-LIKE RECEPTOR"/>
    <property type="match status" value="1"/>
</dbReference>
<evidence type="ECO:0000256" key="7">
    <source>
        <dbReference type="ARBA" id="ARBA00022989"/>
    </source>
</evidence>
<dbReference type="GO" id="GO:0005886">
    <property type="term" value="C:plasma membrane"/>
    <property type="evidence" value="ECO:0007669"/>
    <property type="project" value="TreeGrafter"/>
</dbReference>
<evidence type="ECO:0000256" key="3">
    <source>
        <dbReference type="ARBA" id="ARBA00022729"/>
    </source>
</evidence>
<feature type="domain" description="Serine-threonine/tyrosine-protein kinase catalytic" evidence="10">
    <location>
        <begin position="3"/>
        <end position="45"/>
    </location>
</feature>
<dbReference type="InterPro" id="IPR050122">
    <property type="entry name" value="RTK"/>
</dbReference>
<name>A0A0R3QXF6_9BILA</name>
<evidence type="ECO:0000256" key="1">
    <source>
        <dbReference type="ARBA" id="ARBA00004479"/>
    </source>
</evidence>
<reference evidence="13" key="1">
    <citation type="submission" date="2017-02" db="UniProtKB">
        <authorList>
            <consortium name="WormBaseParasite"/>
        </authorList>
    </citation>
    <scope>IDENTIFICATION</scope>
</reference>
<organism evidence="13">
    <name type="scientific">Brugia timori</name>
    <dbReference type="NCBI Taxonomy" id="42155"/>
    <lineage>
        <taxon>Eukaryota</taxon>
        <taxon>Metazoa</taxon>
        <taxon>Ecdysozoa</taxon>
        <taxon>Nematoda</taxon>
        <taxon>Chromadorea</taxon>
        <taxon>Rhabditida</taxon>
        <taxon>Spirurina</taxon>
        <taxon>Spiruromorpha</taxon>
        <taxon>Filarioidea</taxon>
        <taxon>Onchocercidae</taxon>
        <taxon>Brugia</taxon>
    </lineage>
</organism>
<comment type="subcellular location">
    <subcellularLocation>
        <location evidence="1">Membrane</location>
        <topology evidence="1">Single-pass type I membrane protein</topology>
    </subcellularLocation>
</comment>
<reference evidence="11 12" key="2">
    <citation type="submission" date="2018-11" db="EMBL/GenBank/DDBJ databases">
        <authorList>
            <consortium name="Pathogen Informatics"/>
        </authorList>
    </citation>
    <scope>NUCLEOTIDE SEQUENCE [LARGE SCALE GENOMIC DNA]</scope>
</reference>
<dbReference type="InterPro" id="IPR001245">
    <property type="entry name" value="Ser-Thr/Tyr_kinase_cat_dom"/>
</dbReference>
<evidence type="ECO:0000313" key="11">
    <source>
        <dbReference type="EMBL" id="VDO35524.1"/>
    </source>
</evidence>
<dbReference type="Gene3D" id="1.10.510.10">
    <property type="entry name" value="Transferase(Phosphotransferase) domain 1"/>
    <property type="match status" value="1"/>
</dbReference>
<evidence type="ECO:0000256" key="4">
    <source>
        <dbReference type="ARBA" id="ARBA00022737"/>
    </source>
</evidence>
<dbReference type="WBParaSite" id="BTMF_0001242801-mRNA-1">
    <property type="protein sequence ID" value="BTMF_0001242801-mRNA-1"/>
    <property type="gene ID" value="BTMF_0001242801"/>
</dbReference>
<dbReference type="GO" id="GO:0007169">
    <property type="term" value="P:cell surface receptor protein tyrosine kinase signaling pathway"/>
    <property type="evidence" value="ECO:0007669"/>
    <property type="project" value="TreeGrafter"/>
</dbReference>
<proteinExistence type="predicted"/>
<accession>A0A0R3QXF6</accession>
<evidence type="ECO:0000313" key="12">
    <source>
        <dbReference type="Proteomes" id="UP000280834"/>
    </source>
</evidence>
<evidence type="ECO:0000256" key="5">
    <source>
        <dbReference type="ARBA" id="ARBA00022741"/>
    </source>
</evidence>
<dbReference type="InterPro" id="IPR011009">
    <property type="entry name" value="Kinase-like_dom_sf"/>
</dbReference>
<sequence length="276" mass="30020">MSLIVNGGRLEPPNGIPDQIYSLMLACWSTADTDRPHFDYIIENLDSMLQNPVMQSMPLPAIIHRLSQSQSAPNNSSLPESPSSVTETMSQNNYSQSTINTILNSYTETIPSNDCDPLPTKGDGVNFNVCTPYHPQSSEPFCTLDRTQSRPLSLWANGQLPSGSTETCDSGEAASNCNDNVLSTMTLHNAVAGSRKPVVDVDSCNNRSISSDYANAIRTEVVSLLEKRYPPPMKLVLPSSTSDDFLSPSVTNSLKSSNSSNHQSLLQDCMNQSQIL</sequence>
<evidence type="ECO:0000256" key="9">
    <source>
        <dbReference type="SAM" id="MobiDB-lite"/>
    </source>
</evidence>
<dbReference type="Proteomes" id="UP000280834">
    <property type="component" value="Unassembled WGS sequence"/>
</dbReference>
<dbReference type="PANTHER" id="PTHR24416">
    <property type="entry name" value="TYROSINE-PROTEIN KINASE RECEPTOR"/>
    <property type="match status" value="1"/>
</dbReference>
<feature type="compositionally biased region" description="Low complexity" evidence="9">
    <location>
        <begin position="246"/>
        <end position="264"/>
    </location>
</feature>
<keyword evidence="7" id="KW-1133">Transmembrane helix</keyword>
<feature type="compositionally biased region" description="Low complexity" evidence="9">
    <location>
        <begin position="71"/>
        <end position="84"/>
    </location>
</feature>
<keyword evidence="12" id="KW-1185">Reference proteome</keyword>
<dbReference type="SUPFAM" id="SSF56112">
    <property type="entry name" value="Protein kinase-like (PK-like)"/>
    <property type="match status" value="1"/>
</dbReference>
<dbReference type="GO" id="GO:0043235">
    <property type="term" value="C:receptor complex"/>
    <property type="evidence" value="ECO:0007669"/>
    <property type="project" value="TreeGrafter"/>
</dbReference>
<dbReference type="GO" id="GO:0005524">
    <property type="term" value="F:ATP binding"/>
    <property type="evidence" value="ECO:0007669"/>
    <property type="project" value="UniProtKB-KW"/>
</dbReference>
<keyword evidence="4" id="KW-0677">Repeat</keyword>
<evidence type="ECO:0000256" key="2">
    <source>
        <dbReference type="ARBA" id="ARBA00022692"/>
    </source>
</evidence>
<dbReference type="EMBL" id="UZAG01017590">
    <property type="protein sequence ID" value="VDO35524.1"/>
    <property type="molecule type" value="Genomic_DNA"/>
</dbReference>
<keyword evidence="8" id="KW-0472">Membrane</keyword>
<evidence type="ECO:0000256" key="8">
    <source>
        <dbReference type="ARBA" id="ARBA00023136"/>
    </source>
</evidence>